<feature type="compositionally biased region" description="Polar residues" evidence="7">
    <location>
        <begin position="289"/>
        <end position="298"/>
    </location>
</feature>
<keyword evidence="3" id="KW-0221">Differentiation</keyword>
<proteinExistence type="predicted"/>
<comment type="subcellular location">
    <subcellularLocation>
        <location evidence="1">Nucleus</location>
    </subcellularLocation>
</comment>
<keyword evidence="6" id="KW-0539">Nucleus</keyword>
<dbReference type="OrthoDB" id="551907at2759"/>
<feature type="compositionally biased region" description="Low complexity" evidence="7">
    <location>
        <begin position="299"/>
        <end position="310"/>
    </location>
</feature>
<dbReference type="InterPro" id="IPR044847">
    <property type="entry name" value="KAN_fam"/>
</dbReference>
<dbReference type="Gene3D" id="1.10.10.60">
    <property type="entry name" value="Homeodomain-like"/>
    <property type="match status" value="1"/>
</dbReference>
<keyword evidence="10" id="KW-1185">Reference proteome</keyword>
<keyword evidence="5" id="KW-0804">Transcription</keyword>
<evidence type="ECO:0000259" key="8">
    <source>
        <dbReference type="Pfam" id="PF00249"/>
    </source>
</evidence>
<dbReference type="GO" id="GO:0005634">
    <property type="term" value="C:nucleus"/>
    <property type="evidence" value="ECO:0007669"/>
    <property type="project" value="UniProtKB-SubCell"/>
</dbReference>
<keyword evidence="4" id="KW-0805">Transcription regulation</keyword>
<evidence type="ECO:0000256" key="3">
    <source>
        <dbReference type="ARBA" id="ARBA00022782"/>
    </source>
</evidence>
<dbReference type="GO" id="GO:0006355">
    <property type="term" value="P:regulation of DNA-templated transcription"/>
    <property type="evidence" value="ECO:0007669"/>
    <property type="project" value="InterPro"/>
</dbReference>
<evidence type="ECO:0000256" key="6">
    <source>
        <dbReference type="ARBA" id="ARBA00023242"/>
    </source>
</evidence>
<dbReference type="FunFam" id="1.10.10.60:FF:000002">
    <property type="entry name" value="Myb family transcription factor"/>
    <property type="match status" value="1"/>
</dbReference>
<evidence type="ECO:0000313" key="9">
    <source>
        <dbReference type="EMBL" id="KAF7816310.1"/>
    </source>
</evidence>
<evidence type="ECO:0000256" key="4">
    <source>
        <dbReference type="ARBA" id="ARBA00023015"/>
    </source>
</evidence>
<accession>A0A834T6L9</accession>
<dbReference type="GO" id="GO:0010158">
    <property type="term" value="P:abaxial cell fate specification"/>
    <property type="evidence" value="ECO:0007669"/>
    <property type="project" value="InterPro"/>
</dbReference>
<evidence type="ECO:0000313" key="10">
    <source>
        <dbReference type="Proteomes" id="UP000634136"/>
    </source>
</evidence>
<reference evidence="9" key="1">
    <citation type="submission" date="2020-09" db="EMBL/GenBank/DDBJ databases">
        <title>Genome-Enabled Discovery of Anthraquinone Biosynthesis in Senna tora.</title>
        <authorList>
            <person name="Kang S.-H."/>
            <person name="Pandey R.P."/>
            <person name="Lee C.-M."/>
            <person name="Sim J.-S."/>
            <person name="Jeong J.-T."/>
            <person name="Choi B.-S."/>
            <person name="Jung M."/>
            <person name="Ginzburg D."/>
            <person name="Zhao K."/>
            <person name="Won S.Y."/>
            <person name="Oh T.-J."/>
            <person name="Yu Y."/>
            <person name="Kim N.-H."/>
            <person name="Lee O.R."/>
            <person name="Lee T.-H."/>
            <person name="Bashyal P."/>
            <person name="Kim T.-S."/>
            <person name="Lee W.-H."/>
            <person name="Kawkins C."/>
            <person name="Kim C.-K."/>
            <person name="Kim J.S."/>
            <person name="Ahn B.O."/>
            <person name="Rhee S.Y."/>
            <person name="Sohng J.K."/>
        </authorList>
    </citation>
    <scope>NUCLEOTIDE SEQUENCE</scope>
    <source>
        <tissue evidence="9">Leaf</tissue>
    </source>
</reference>
<dbReference type="InterPro" id="IPR001005">
    <property type="entry name" value="SANT/Myb"/>
</dbReference>
<dbReference type="GO" id="GO:0000976">
    <property type="term" value="F:transcription cis-regulatory region binding"/>
    <property type="evidence" value="ECO:0007669"/>
    <property type="project" value="InterPro"/>
</dbReference>
<name>A0A834T6L9_9FABA</name>
<dbReference type="Pfam" id="PF00249">
    <property type="entry name" value="Myb_DNA-binding"/>
    <property type="match status" value="1"/>
</dbReference>
<comment type="caution">
    <text evidence="9">The sequence shown here is derived from an EMBL/GenBank/DDBJ whole genome shotgun (WGS) entry which is preliminary data.</text>
</comment>
<feature type="region of interest" description="Disordered" evidence="7">
    <location>
        <begin position="246"/>
        <end position="322"/>
    </location>
</feature>
<keyword evidence="2" id="KW-0217">Developmental protein</keyword>
<dbReference type="InterPro" id="IPR009057">
    <property type="entry name" value="Homeodomain-like_sf"/>
</dbReference>
<dbReference type="Proteomes" id="UP000634136">
    <property type="component" value="Unassembled WGS sequence"/>
</dbReference>
<feature type="domain" description="Myb-like" evidence="8">
    <location>
        <begin position="192"/>
        <end position="243"/>
    </location>
</feature>
<dbReference type="NCBIfam" id="TIGR01557">
    <property type="entry name" value="myb_SHAQKYF"/>
    <property type="match status" value="1"/>
</dbReference>
<dbReference type="PANTHER" id="PTHR31496:SF3">
    <property type="entry name" value="TRANSCRIPTION REPRESSOR KAN1"/>
    <property type="match status" value="1"/>
</dbReference>
<dbReference type="AlphaFoldDB" id="A0A834T6L9"/>
<dbReference type="SUPFAM" id="SSF46689">
    <property type="entry name" value="Homeodomain-like"/>
    <property type="match status" value="1"/>
</dbReference>
<dbReference type="EMBL" id="JAAIUW010000009">
    <property type="protein sequence ID" value="KAF7816310.1"/>
    <property type="molecule type" value="Genomic_DNA"/>
</dbReference>
<feature type="compositionally biased region" description="Low complexity" evidence="7">
    <location>
        <begin position="251"/>
        <end position="260"/>
    </location>
</feature>
<dbReference type="InterPro" id="IPR006447">
    <property type="entry name" value="Myb_dom_plants"/>
</dbReference>
<organism evidence="9 10">
    <name type="scientific">Senna tora</name>
    <dbReference type="NCBI Taxonomy" id="362788"/>
    <lineage>
        <taxon>Eukaryota</taxon>
        <taxon>Viridiplantae</taxon>
        <taxon>Streptophyta</taxon>
        <taxon>Embryophyta</taxon>
        <taxon>Tracheophyta</taxon>
        <taxon>Spermatophyta</taxon>
        <taxon>Magnoliopsida</taxon>
        <taxon>eudicotyledons</taxon>
        <taxon>Gunneridae</taxon>
        <taxon>Pentapetalae</taxon>
        <taxon>rosids</taxon>
        <taxon>fabids</taxon>
        <taxon>Fabales</taxon>
        <taxon>Fabaceae</taxon>
        <taxon>Caesalpinioideae</taxon>
        <taxon>Cassia clade</taxon>
        <taxon>Senna</taxon>
    </lineage>
</organism>
<evidence type="ECO:0000256" key="1">
    <source>
        <dbReference type="ARBA" id="ARBA00004123"/>
    </source>
</evidence>
<dbReference type="PANTHER" id="PTHR31496">
    <property type="entry name" value="TRANSCRIPTION FACTOR KAN2-RELATED"/>
    <property type="match status" value="1"/>
</dbReference>
<evidence type="ECO:0000256" key="2">
    <source>
        <dbReference type="ARBA" id="ARBA00022473"/>
    </source>
</evidence>
<evidence type="ECO:0000256" key="7">
    <source>
        <dbReference type="SAM" id="MobiDB-lite"/>
    </source>
</evidence>
<sequence>MTTKEGSGLKKRMMMFDGGGGIVSNCSGPSSPDLSLHIRPPLLHNNSTDLCLGSTSSSRSFSYTSDQAQAHTNLLNYKYGRSSTSDDEEGFRSAMMRRPPIKGIPVYPNHNHHHRAFPFFPHPLSASNVKGPYSGLGLGLYGDAAFKSPTAAPHHHYGLGVVGGSEASCAGLMMRSRFMPKLPSKRSIRAPRMRWTTTLHARFVHAVQLLGGHERATPKSVLELMDVKDLTLAHVKSHLQMYRTVKTTDKSAASSGQSEGSGDDDMSPVSGNTDRGGLKQFPEQRGQSDRSVQQDIDYSSSTTLWSNSSSGRELWPQNNSSDIDCLRPPSFQSQPMPRGHQIQECNSTQVRNDLSMECKNPSLEFTLGRPDWNGKGQV</sequence>
<evidence type="ECO:0000256" key="5">
    <source>
        <dbReference type="ARBA" id="ARBA00023163"/>
    </source>
</evidence>
<gene>
    <name evidence="9" type="ORF">G2W53_030279</name>
</gene>
<protein>
    <submittedName>
        <fullName evidence="9">Transcription repressor KAN1</fullName>
    </submittedName>
</protein>